<proteinExistence type="predicted"/>
<dbReference type="Proteomes" id="UP001226762">
    <property type="component" value="Unassembled WGS sequence"/>
</dbReference>
<evidence type="ECO:0000313" key="2">
    <source>
        <dbReference type="EMBL" id="MDQ2090013.1"/>
    </source>
</evidence>
<dbReference type="AlphaFoldDB" id="A0AAE3WE72"/>
<dbReference type="InterPro" id="IPR011055">
    <property type="entry name" value="Dup_hybrid_motif"/>
</dbReference>
<feature type="chain" id="PRO_5042247963" evidence="1">
    <location>
        <begin position="20"/>
        <end position="378"/>
    </location>
</feature>
<dbReference type="RefSeq" id="WP_306735280.1">
    <property type="nucleotide sequence ID" value="NZ_JANHAX010000002.1"/>
</dbReference>
<reference evidence="2" key="2">
    <citation type="submission" date="2023-02" db="EMBL/GenBank/DDBJ databases">
        <title>'Rhodoalgimonas zhirmunskyi' gen. nov., isolated from a red alga.</title>
        <authorList>
            <person name="Nedashkovskaya O.I."/>
            <person name="Otstavnykh N.Y."/>
            <person name="Bystritskaya E.P."/>
            <person name="Balabanova L.A."/>
            <person name="Isaeva M.P."/>
        </authorList>
    </citation>
    <scope>NUCLEOTIDE SEQUENCE</scope>
    <source>
        <strain evidence="2">KCTC 52189</strain>
    </source>
</reference>
<keyword evidence="3" id="KW-1185">Reference proteome</keyword>
<reference evidence="2" key="1">
    <citation type="submission" date="2022-07" db="EMBL/GenBank/DDBJ databases">
        <authorList>
            <person name="Otstavnykh N."/>
            <person name="Isaeva M."/>
            <person name="Bystritskaya E."/>
        </authorList>
    </citation>
    <scope>NUCLEOTIDE SEQUENCE</scope>
    <source>
        <strain evidence="2">KCTC 52189</strain>
    </source>
</reference>
<sequence length="378" mass="39721">MSLRAGLLCLLIGAGTAMAQSPAPADAARAAAARLAKATQGLDAAETARDRVKALSEAIRAFEDGLAAMREGLRRASIREQTLTRELAARETEIARLLGVLQSIGDQRRPALLLHPAGPTGTARAGMILADVTPALNTRVDELRAKLEEVSTLRRLQDSARETLQQGLEGVQAARTQLSQAVADRDPLPRRFTEDPVKTALLIASSETLEGFASGLSEIAVDEAEGSLPDIAHRKGKLALPVQGRLLRGFMGSDAAGIKRPGIIVATRPRALVTTPAAATIRYHGPLLDYGNVMILEPRAGLLFVVAGLDVVYGDTGQVLPAGSPIGLMGGADPGIGEILTQSGEGTGADRTETLYIEVRENNVPTDPSAWFSIAKDG</sequence>
<protein>
    <submittedName>
        <fullName evidence="2">Peptidase M23</fullName>
    </submittedName>
</protein>
<name>A0AAE3WE72_9RHOB</name>
<gene>
    <name evidence="2" type="ORF">NO357_08905</name>
</gene>
<dbReference type="SUPFAM" id="SSF51261">
    <property type="entry name" value="Duplicated hybrid motif"/>
    <property type="match status" value="1"/>
</dbReference>
<organism evidence="2 3">
    <name type="scientific">Marimonas arenosa</name>
    <dbReference type="NCBI Taxonomy" id="1795305"/>
    <lineage>
        <taxon>Bacteria</taxon>
        <taxon>Pseudomonadati</taxon>
        <taxon>Pseudomonadota</taxon>
        <taxon>Alphaproteobacteria</taxon>
        <taxon>Rhodobacterales</taxon>
        <taxon>Paracoccaceae</taxon>
        <taxon>Marimonas</taxon>
    </lineage>
</organism>
<evidence type="ECO:0000256" key="1">
    <source>
        <dbReference type="SAM" id="SignalP"/>
    </source>
</evidence>
<accession>A0AAE3WE72</accession>
<feature type="signal peptide" evidence="1">
    <location>
        <begin position="1"/>
        <end position="19"/>
    </location>
</feature>
<evidence type="ECO:0000313" key="3">
    <source>
        <dbReference type="Proteomes" id="UP001226762"/>
    </source>
</evidence>
<dbReference type="EMBL" id="JANHAX010000002">
    <property type="protein sequence ID" value="MDQ2090013.1"/>
    <property type="molecule type" value="Genomic_DNA"/>
</dbReference>
<comment type="caution">
    <text evidence="2">The sequence shown here is derived from an EMBL/GenBank/DDBJ whole genome shotgun (WGS) entry which is preliminary data.</text>
</comment>
<dbReference type="Gene3D" id="2.70.70.10">
    <property type="entry name" value="Glucose Permease (Domain IIA)"/>
    <property type="match status" value="1"/>
</dbReference>
<keyword evidence="1" id="KW-0732">Signal</keyword>